<accession>A0A0G0WR77</accession>
<evidence type="ECO:0000313" key="3">
    <source>
        <dbReference type="Proteomes" id="UP000034854"/>
    </source>
</evidence>
<name>A0A0G0WR77_9BACT</name>
<sequence length="206" mass="22827">MNPNPKFSKLATPQQLQKTIKALAENGFTVELVENGKEAKEKVLAVIPKGAEVFTMTSQTLEETGIAKEINESNKYDALRPKLYAMDRNTQEREMIKLGTSPNWVVASVHAITEEGHILIASATGSQLSPEAYAGEKVIFVVGTQKLVTDTSEGIKRIYEYAYPLEDERAQQAYGAGSGVNKILIINKEIRPNRIYIILVKEKLGF</sequence>
<dbReference type="PANTHER" id="PTHR36179:SF2">
    <property type="entry name" value="LUD DOMAIN-CONTAINING PROTEIN"/>
    <property type="match status" value="1"/>
</dbReference>
<reference evidence="2 3" key="1">
    <citation type="journal article" date="2015" name="Nature">
        <title>rRNA introns, odd ribosomes, and small enigmatic genomes across a large radiation of phyla.</title>
        <authorList>
            <person name="Brown C.T."/>
            <person name="Hug L.A."/>
            <person name="Thomas B.C."/>
            <person name="Sharon I."/>
            <person name="Castelle C.J."/>
            <person name="Singh A."/>
            <person name="Wilkins M.J."/>
            <person name="Williams K.H."/>
            <person name="Banfield J.F."/>
        </authorList>
    </citation>
    <scope>NUCLEOTIDE SEQUENCE [LARGE SCALE GENOMIC DNA]</scope>
</reference>
<dbReference type="Pfam" id="PF02589">
    <property type="entry name" value="LUD_dom"/>
    <property type="match status" value="1"/>
</dbReference>
<proteinExistence type="predicted"/>
<organism evidence="2 3">
    <name type="scientific">Candidatus Curtissbacteria bacterium GW2011_GWA1_41_11</name>
    <dbReference type="NCBI Taxonomy" id="1618409"/>
    <lineage>
        <taxon>Bacteria</taxon>
        <taxon>Candidatus Curtissiibacteriota</taxon>
    </lineage>
</organism>
<gene>
    <name evidence="2" type="ORF">UU34_C0008G0004</name>
</gene>
<protein>
    <recommendedName>
        <fullName evidence="1">LUD domain-containing protein</fullName>
    </recommendedName>
</protein>
<dbReference type="Proteomes" id="UP000034854">
    <property type="component" value="Unassembled WGS sequence"/>
</dbReference>
<evidence type="ECO:0000259" key="1">
    <source>
        <dbReference type="Pfam" id="PF02589"/>
    </source>
</evidence>
<dbReference type="PANTHER" id="PTHR36179">
    <property type="entry name" value="LUD_DOM DOMAIN-CONTAINING PROTEIN"/>
    <property type="match status" value="1"/>
</dbReference>
<evidence type="ECO:0000313" key="2">
    <source>
        <dbReference type="EMBL" id="KKR86980.1"/>
    </source>
</evidence>
<dbReference type="EMBL" id="LCAG01000008">
    <property type="protein sequence ID" value="KKR86980.1"/>
    <property type="molecule type" value="Genomic_DNA"/>
</dbReference>
<comment type="caution">
    <text evidence="2">The sequence shown here is derived from an EMBL/GenBank/DDBJ whole genome shotgun (WGS) entry which is preliminary data.</text>
</comment>
<dbReference type="AlphaFoldDB" id="A0A0G0WR77"/>
<feature type="domain" description="LUD" evidence="1">
    <location>
        <begin position="16"/>
        <end position="200"/>
    </location>
</feature>
<dbReference type="InterPro" id="IPR003741">
    <property type="entry name" value="LUD_dom"/>
</dbReference>